<evidence type="ECO:0000313" key="5">
    <source>
        <dbReference type="EMBL" id="CEN59744.1"/>
    </source>
</evidence>
<dbReference type="STRING" id="454130.A0A0U5GP47"/>
<keyword evidence="2" id="KW-0408">Iron</keyword>
<feature type="domain" description="Fe2OG dioxygenase" evidence="4">
    <location>
        <begin position="210"/>
        <end position="318"/>
    </location>
</feature>
<evidence type="ECO:0000256" key="2">
    <source>
        <dbReference type="RuleBase" id="RU003682"/>
    </source>
</evidence>
<dbReference type="InterPro" id="IPR005123">
    <property type="entry name" value="Oxoglu/Fe-dep_dioxygenase_dom"/>
</dbReference>
<dbReference type="Pfam" id="PF14226">
    <property type="entry name" value="DIOX_N"/>
    <property type="match status" value="1"/>
</dbReference>
<reference evidence="6" key="1">
    <citation type="journal article" date="2016" name="Genome Announc.">
        <title>Draft genome sequences of fungus Aspergillus calidoustus.</title>
        <authorList>
            <person name="Horn F."/>
            <person name="Linde J."/>
            <person name="Mattern D.J."/>
            <person name="Walther G."/>
            <person name="Guthke R."/>
            <person name="Scherlach K."/>
            <person name="Martin K."/>
            <person name="Brakhage A.A."/>
            <person name="Petzke L."/>
            <person name="Valiante V."/>
        </authorList>
    </citation>
    <scope>NUCLEOTIDE SEQUENCE [LARGE SCALE GENOMIC DNA]</scope>
    <source>
        <strain evidence="6">SF006504</strain>
    </source>
</reference>
<evidence type="ECO:0000256" key="1">
    <source>
        <dbReference type="ARBA" id="ARBA00008056"/>
    </source>
</evidence>
<evidence type="ECO:0000259" key="4">
    <source>
        <dbReference type="PROSITE" id="PS51471"/>
    </source>
</evidence>
<keyword evidence="6" id="KW-1185">Reference proteome</keyword>
<keyword evidence="2" id="KW-0479">Metal-binding</keyword>
<dbReference type="InterPro" id="IPR050231">
    <property type="entry name" value="Iron_ascorbate_oxido_reductase"/>
</dbReference>
<feature type="compositionally biased region" description="Low complexity" evidence="3">
    <location>
        <begin position="1"/>
        <end position="13"/>
    </location>
</feature>
<dbReference type="Proteomes" id="UP000054771">
    <property type="component" value="Unassembled WGS sequence"/>
</dbReference>
<protein>
    <recommendedName>
        <fullName evidence="4">Fe2OG dioxygenase domain-containing protein</fullName>
    </recommendedName>
</protein>
<evidence type="ECO:0000256" key="3">
    <source>
        <dbReference type="SAM" id="MobiDB-lite"/>
    </source>
</evidence>
<comment type="similarity">
    <text evidence="1 2">Belongs to the iron/ascorbate-dependent oxidoreductase family.</text>
</comment>
<dbReference type="InterPro" id="IPR026992">
    <property type="entry name" value="DIOX_N"/>
</dbReference>
<dbReference type="SUPFAM" id="SSF51197">
    <property type="entry name" value="Clavaminate synthase-like"/>
    <property type="match status" value="1"/>
</dbReference>
<sequence length="353" mass="38608">MSPSVPTSASPAVLATSKPTTGPDMNLDSGDRLEIPTVDISPFLADPDSPSAQAIIPIVRSACRSTGFFQISGHGISKDLQQAVFAGAKKFFALPYETKRALDAHANQGLRGYDVLASQSYLDDILPDLKEGFYTGVDLPADDPRVQARRFLMGSNVWPDAALLPASEFREPAEAYHAALMGLAIRVLQLIERTLPYGPGIFDEFIANDPITPMRMLHYPPARPETERRGKTQYGASAHTDFGAITLLLQGESPGLEVLDSRNGGEEWVPVAPNPDVYVVNVGDMLSFWTRGEYKSSVHRVINREPGDRYSIVFFFDGNGDAKLAPLDGSQEDDPLTVEQHMIRRVAESYGKK</sequence>
<dbReference type="OrthoDB" id="288590at2759"/>
<dbReference type="EMBL" id="CDMC01000002">
    <property type="protein sequence ID" value="CEN59744.1"/>
    <property type="molecule type" value="Genomic_DNA"/>
</dbReference>
<gene>
    <name evidence="5" type="ORF">ASPCAL02188</name>
</gene>
<dbReference type="OMA" id="FACDQAR"/>
<dbReference type="PROSITE" id="PS51471">
    <property type="entry name" value="FE2OG_OXY"/>
    <property type="match status" value="1"/>
</dbReference>
<dbReference type="InterPro" id="IPR044861">
    <property type="entry name" value="IPNS-like_FE2OG_OXY"/>
</dbReference>
<feature type="region of interest" description="Disordered" evidence="3">
    <location>
        <begin position="1"/>
        <end position="30"/>
    </location>
</feature>
<dbReference type="Gene3D" id="2.60.120.330">
    <property type="entry name" value="B-lactam Antibiotic, Isopenicillin N Synthase, Chain"/>
    <property type="match status" value="1"/>
</dbReference>
<dbReference type="GO" id="GO:0016491">
    <property type="term" value="F:oxidoreductase activity"/>
    <property type="evidence" value="ECO:0007669"/>
    <property type="project" value="UniProtKB-KW"/>
</dbReference>
<dbReference type="InterPro" id="IPR027443">
    <property type="entry name" value="IPNS-like_sf"/>
</dbReference>
<dbReference type="GO" id="GO:0044283">
    <property type="term" value="P:small molecule biosynthetic process"/>
    <property type="evidence" value="ECO:0007669"/>
    <property type="project" value="UniProtKB-ARBA"/>
</dbReference>
<evidence type="ECO:0000313" key="6">
    <source>
        <dbReference type="Proteomes" id="UP000054771"/>
    </source>
</evidence>
<dbReference type="PANTHER" id="PTHR47990">
    <property type="entry name" value="2-OXOGLUTARATE (2OG) AND FE(II)-DEPENDENT OXYGENASE SUPERFAMILY PROTEIN-RELATED"/>
    <property type="match status" value="1"/>
</dbReference>
<dbReference type="GO" id="GO:0046872">
    <property type="term" value="F:metal ion binding"/>
    <property type="evidence" value="ECO:0007669"/>
    <property type="project" value="UniProtKB-KW"/>
</dbReference>
<accession>A0A0U5GP47</accession>
<keyword evidence="2" id="KW-0560">Oxidoreductase</keyword>
<proteinExistence type="inferred from homology"/>
<organism evidence="5 6">
    <name type="scientific">Aspergillus calidoustus</name>
    <dbReference type="NCBI Taxonomy" id="454130"/>
    <lineage>
        <taxon>Eukaryota</taxon>
        <taxon>Fungi</taxon>
        <taxon>Dikarya</taxon>
        <taxon>Ascomycota</taxon>
        <taxon>Pezizomycotina</taxon>
        <taxon>Eurotiomycetes</taxon>
        <taxon>Eurotiomycetidae</taxon>
        <taxon>Eurotiales</taxon>
        <taxon>Aspergillaceae</taxon>
        <taxon>Aspergillus</taxon>
        <taxon>Aspergillus subgen. Nidulantes</taxon>
    </lineage>
</organism>
<dbReference type="PRINTS" id="PR00682">
    <property type="entry name" value="IPNSYNTHASE"/>
</dbReference>
<dbReference type="Pfam" id="PF03171">
    <property type="entry name" value="2OG-FeII_Oxy"/>
    <property type="match status" value="1"/>
</dbReference>
<name>A0A0U5GP47_ASPCI</name>
<dbReference type="AlphaFoldDB" id="A0A0U5GP47"/>